<evidence type="ECO:0000256" key="1">
    <source>
        <dbReference type="SAM" id="MobiDB-lite"/>
    </source>
</evidence>
<keyword evidence="2" id="KW-1133">Transmembrane helix</keyword>
<gene>
    <name evidence="3" type="ORF">DX908_00375</name>
</gene>
<proteinExistence type="predicted"/>
<dbReference type="EMBL" id="QUQO01000001">
    <property type="protein sequence ID" value="RFB03871.1"/>
    <property type="molecule type" value="Genomic_DNA"/>
</dbReference>
<dbReference type="RefSeq" id="WP_116390499.1">
    <property type="nucleotide sequence ID" value="NZ_QUQO01000001.1"/>
</dbReference>
<keyword evidence="2" id="KW-0472">Membrane</keyword>
<protein>
    <submittedName>
        <fullName evidence="3">Uncharacterized protein</fullName>
    </submittedName>
</protein>
<sequence>MTDQTPQKARSRSFLGMAVFFLVIFWALWHGVIGPRVIAPTPGTQGAPPPPDPDREPPRE</sequence>
<dbReference type="Proteomes" id="UP000264589">
    <property type="component" value="Unassembled WGS sequence"/>
</dbReference>
<feature type="transmembrane region" description="Helical" evidence="2">
    <location>
        <begin position="12"/>
        <end position="32"/>
    </location>
</feature>
<dbReference type="InParanoid" id="A0A371REI7"/>
<keyword evidence="2" id="KW-0812">Transmembrane</keyword>
<evidence type="ECO:0000313" key="3">
    <source>
        <dbReference type="EMBL" id="RFB03871.1"/>
    </source>
</evidence>
<evidence type="ECO:0000256" key="2">
    <source>
        <dbReference type="SAM" id="Phobius"/>
    </source>
</evidence>
<comment type="caution">
    <text evidence="3">The sequence shown here is derived from an EMBL/GenBank/DDBJ whole genome shotgun (WGS) entry which is preliminary data.</text>
</comment>
<feature type="region of interest" description="Disordered" evidence="1">
    <location>
        <begin position="37"/>
        <end position="60"/>
    </location>
</feature>
<organism evidence="3 4">
    <name type="scientific">Parvularcula marina</name>
    <dbReference type="NCBI Taxonomy" id="2292771"/>
    <lineage>
        <taxon>Bacteria</taxon>
        <taxon>Pseudomonadati</taxon>
        <taxon>Pseudomonadota</taxon>
        <taxon>Alphaproteobacteria</taxon>
        <taxon>Parvularculales</taxon>
        <taxon>Parvularculaceae</taxon>
        <taxon>Parvularcula</taxon>
    </lineage>
</organism>
<name>A0A371REI7_9PROT</name>
<accession>A0A371REI7</accession>
<dbReference type="AlphaFoldDB" id="A0A371REI7"/>
<keyword evidence="4" id="KW-1185">Reference proteome</keyword>
<evidence type="ECO:0000313" key="4">
    <source>
        <dbReference type="Proteomes" id="UP000264589"/>
    </source>
</evidence>
<reference evidence="3 4" key="1">
    <citation type="submission" date="2018-08" db="EMBL/GenBank/DDBJ databases">
        <title>Parvularcula sp. SM1705, isolated from surface water of the South Sea China.</title>
        <authorList>
            <person name="Sun L."/>
        </authorList>
    </citation>
    <scope>NUCLEOTIDE SEQUENCE [LARGE SCALE GENOMIC DNA]</scope>
    <source>
        <strain evidence="3 4">SM1705</strain>
    </source>
</reference>